<keyword evidence="3 6" id="KW-0540">Nuclease</keyword>
<dbReference type="GO" id="GO:0005829">
    <property type="term" value="C:cytosol"/>
    <property type="evidence" value="ECO:0007669"/>
    <property type="project" value="TreeGrafter"/>
</dbReference>
<evidence type="ECO:0000313" key="8">
    <source>
        <dbReference type="Proteomes" id="UP000675379"/>
    </source>
</evidence>
<keyword evidence="8" id="KW-1185">Reference proteome</keyword>
<evidence type="ECO:0000256" key="6">
    <source>
        <dbReference type="HAMAP-Rule" id="MF_00337"/>
    </source>
</evidence>
<dbReference type="Proteomes" id="UP000675379">
    <property type="component" value="Unassembled WGS sequence"/>
</dbReference>
<comment type="similarity">
    <text evidence="1 6">Belongs to the XseB family.</text>
</comment>
<evidence type="ECO:0000256" key="3">
    <source>
        <dbReference type="ARBA" id="ARBA00022722"/>
    </source>
</evidence>
<comment type="function">
    <text evidence="6">Bidirectionally degrades single-stranded DNA into large acid-insoluble oligonucleotides, which are then degraded further into small acid-soluble oligonucleotides.</text>
</comment>
<dbReference type="Gene3D" id="1.10.287.1040">
    <property type="entry name" value="Exonuclease VII, small subunit"/>
    <property type="match status" value="1"/>
</dbReference>
<evidence type="ECO:0000256" key="5">
    <source>
        <dbReference type="ARBA" id="ARBA00022839"/>
    </source>
</evidence>
<reference evidence="7" key="1">
    <citation type="submission" date="2021-04" db="EMBL/GenBank/DDBJ databases">
        <title>Proteiniclasticum sedimins sp. nov., an obligate anaerobic bacterium isolated from anaerobic sludge.</title>
        <authorList>
            <person name="Liu J."/>
        </authorList>
    </citation>
    <scope>NUCLEOTIDE SEQUENCE</scope>
    <source>
        <strain evidence="7">BAD-10</strain>
    </source>
</reference>
<dbReference type="InterPro" id="IPR037004">
    <property type="entry name" value="Exonuc_VII_ssu_sf"/>
</dbReference>
<sequence length="67" mass="7635">MKKKTGYQELMNKLEEILAALETGDISLEDAMLKYEEGVALTKELQAILAKAEEKVKIMDDEKEVEF</sequence>
<dbReference type="PIRSF" id="PIRSF006488">
    <property type="entry name" value="Exonuc_VII_S"/>
    <property type="match status" value="1"/>
</dbReference>
<dbReference type="InterPro" id="IPR003761">
    <property type="entry name" value="Exonuc_VII_S"/>
</dbReference>
<dbReference type="HAMAP" id="MF_00337">
    <property type="entry name" value="Exonuc_7_S"/>
    <property type="match status" value="1"/>
</dbReference>
<gene>
    <name evidence="6 7" type="primary">xseB</name>
    <name evidence="7" type="ORF">KCG48_01235</name>
</gene>
<keyword evidence="2 6" id="KW-0963">Cytoplasm</keyword>
<dbReference type="GO" id="GO:0008855">
    <property type="term" value="F:exodeoxyribonuclease VII activity"/>
    <property type="evidence" value="ECO:0007669"/>
    <property type="project" value="UniProtKB-UniRule"/>
</dbReference>
<dbReference type="PANTHER" id="PTHR34137">
    <property type="entry name" value="EXODEOXYRIBONUCLEASE 7 SMALL SUBUNIT"/>
    <property type="match status" value="1"/>
</dbReference>
<evidence type="ECO:0000256" key="4">
    <source>
        <dbReference type="ARBA" id="ARBA00022801"/>
    </source>
</evidence>
<dbReference type="Pfam" id="PF02609">
    <property type="entry name" value="Exonuc_VII_S"/>
    <property type="match status" value="1"/>
</dbReference>
<evidence type="ECO:0000256" key="2">
    <source>
        <dbReference type="ARBA" id="ARBA00022490"/>
    </source>
</evidence>
<keyword evidence="5 6" id="KW-0269">Exonuclease</keyword>
<dbReference type="EMBL" id="JAGSCS010000001">
    <property type="protein sequence ID" value="MBR0574954.1"/>
    <property type="molecule type" value="Genomic_DNA"/>
</dbReference>
<accession>A0A941CNV7</accession>
<keyword evidence="4 6" id="KW-0378">Hydrolase</keyword>
<name>A0A941CNV7_9CLOT</name>
<dbReference type="EC" id="3.1.11.6" evidence="6"/>
<dbReference type="GO" id="GO:0009318">
    <property type="term" value="C:exodeoxyribonuclease VII complex"/>
    <property type="evidence" value="ECO:0007669"/>
    <property type="project" value="UniProtKB-UniRule"/>
</dbReference>
<dbReference type="AlphaFoldDB" id="A0A941CNV7"/>
<protein>
    <recommendedName>
        <fullName evidence="6">Exodeoxyribonuclease 7 small subunit</fullName>
        <ecNumber evidence="6">3.1.11.6</ecNumber>
    </recommendedName>
    <alternativeName>
        <fullName evidence="6">Exodeoxyribonuclease VII small subunit</fullName>
        <shortName evidence="6">Exonuclease VII small subunit</shortName>
    </alternativeName>
</protein>
<dbReference type="NCBIfam" id="TIGR01280">
    <property type="entry name" value="xseB"/>
    <property type="match status" value="1"/>
</dbReference>
<dbReference type="GO" id="GO:0006308">
    <property type="term" value="P:DNA catabolic process"/>
    <property type="evidence" value="ECO:0007669"/>
    <property type="project" value="UniProtKB-UniRule"/>
</dbReference>
<comment type="subunit">
    <text evidence="6">Heterooligomer composed of large and small subunits.</text>
</comment>
<evidence type="ECO:0000256" key="1">
    <source>
        <dbReference type="ARBA" id="ARBA00009998"/>
    </source>
</evidence>
<dbReference type="RefSeq" id="WP_211799463.1">
    <property type="nucleotide sequence ID" value="NZ_JAGSCS010000001.1"/>
</dbReference>
<evidence type="ECO:0000313" key="7">
    <source>
        <dbReference type="EMBL" id="MBR0574954.1"/>
    </source>
</evidence>
<dbReference type="PANTHER" id="PTHR34137:SF1">
    <property type="entry name" value="EXODEOXYRIBONUCLEASE 7 SMALL SUBUNIT"/>
    <property type="match status" value="1"/>
</dbReference>
<dbReference type="SUPFAM" id="SSF116842">
    <property type="entry name" value="XseB-like"/>
    <property type="match status" value="1"/>
</dbReference>
<comment type="subcellular location">
    <subcellularLocation>
        <location evidence="6">Cytoplasm</location>
    </subcellularLocation>
</comment>
<organism evidence="7 8">
    <name type="scientific">Proteiniclasticum sediminis</name>
    <dbReference type="NCBI Taxonomy" id="2804028"/>
    <lineage>
        <taxon>Bacteria</taxon>
        <taxon>Bacillati</taxon>
        <taxon>Bacillota</taxon>
        <taxon>Clostridia</taxon>
        <taxon>Eubacteriales</taxon>
        <taxon>Clostridiaceae</taxon>
        <taxon>Proteiniclasticum</taxon>
    </lineage>
</organism>
<comment type="catalytic activity">
    <reaction evidence="6">
        <text>Exonucleolytic cleavage in either 5'- to 3'- or 3'- to 5'-direction to yield nucleoside 5'-phosphates.</text>
        <dbReference type="EC" id="3.1.11.6"/>
    </reaction>
</comment>
<proteinExistence type="inferred from homology"/>
<comment type="caution">
    <text evidence="7">The sequence shown here is derived from an EMBL/GenBank/DDBJ whole genome shotgun (WGS) entry which is preliminary data.</text>
</comment>